<dbReference type="Gene3D" id="3.40.50.12780">
    <property type="entry name" value="N-terminal domain of ligase-like"/>
    <property type="match status" value="1"/>
</dbReference>
<feature type="compositionally biased region" description="Low complexity" evidence="4">
    <location>
        <begin position="488"/>
        <end position="509"/>
    </location>
</feature>
<dbReference type="InterPro" id="IPR020845">
    <property type="entry name" value="AMP-binding_CS"/>
</dbReference>
<dbReference type="RefSeq" id="WP_229904892.1">
    <property type="nucleotide sequence ID" value="NZ_BNAR01000005.1"/>
</dbReference>
<dbReference type="Pfam" id="PF00668">
    <property type="entry name" value="Condensation"/>
    <property type="match status" value="2"/>
</dbReference>
<dbReference type="InterPro" id="IPR001242">
    <property type="entry name" value="Condensation_dom"/>
</dbReference>
<dbReference type="PROSITE" id="PS00012">
    <property type="entry name" value="PHOSPHOPANTETHEINE"/>
    <property type="match status" value="1"/>
</dbReference>
<dbReference type="CDD" id="cd19531">
    <property type="entry name" value="LCL_NRPS-like"/>
    <property type="match status" value="1"/>
</dbReference>
<proteinExistence type="predicted"/>
<dbReference type="Gene3D" id="3.30.559.10">
    <property type="entry name" value="Chloramphenicol acetyltransferase-like domain"/>
    <property type="match status" value="2"/>
</dbReference>
<dbReference type="SUPFAM" id="SSF52777">
    <property type="entry name" value="CoA-dependent acyltransferases"/>
    <property type="match status" value="4"/>
</dbReference>
<dbReference type="InterPro" id="IPR036736">
    <property type="entry name" value="ACP-like_sf"/>
</dbReference>
<feature type="region of interest" description="Disordered" evidence="4">
    <location>
        <begin position="468"/>
        <end position="540"/>
    </location>
</feature>
<dbReference type="Gene3D" id="1.10.1200.10">
    <property type="entry name" value="ACP-like"/>
    <property type="match status" value="1"/>
</dbReference>
<name>A0ABQ3MI23_9PSEU</name>
<keyword evidence="2" id="KW-0596">Phosphopantetheine</keyword>
<comment type="caution">
    <text evidence="6">The sequence shown here is derived from an EMBL/GenBank/DDBJ whole genome shotgun (WGS) entry which is preliminary data.</text>
</comment>
<comment type="cofactor">
    <cofactor evidence="1">
        <name>pantetheine 4'-phosphate</name>
        <dbReference type="ChEBI" id="CHEBI:47942"/>
    </cofactor>
</comment>
<reference evidence="7" key="1">
    <citation type="journal article" date="2019" name="Int. J. Syst. Evol. Microbiol.">
        <title>The Global Catalogue of Microorganisms (GCM) 10K type strain sequencing project: providing services to taxonomists for standard genome sequencing and annotation.</title>
        <authorList>
            <consortium name="The Broad Institute Genomics Platform"/>
            <consortium name="The Broad Institute Genome Sequencing Center for Infectious Disease"/>
            <person name="Wu L."/>
            <person name="Ma J."/>
        </authorList>
    </citation>
    <scope>NUCLEOTIDE SEQUENCE [LARGE SCALE GENOMIC DNA]</scope>
    <source>
        <strain evidence="7">CGMCC 4.7367</strain>
    </source>
</reference>
<dbReference type="Gene3D" id="3.30.300.30">
    <property type="match status" value="1"/>
</dbReference>
<dbReference type="InterPro" id="IPR006162">
    <property type="entry name" value="Ppantetheine_attach_site"/>
</dbReference>
<evidence type="ECO:0000313" key="7">
    <source>
        <dbReference type="Proteomes" id="UP000605568"/>
    </source>
</evidence>
<dbReference type="InterPro" id="IPR045851">
    <property type="entry name" value="AMP-bd_C_sf"/>
</dbReference>
<feature type="domain" description="Carrier" evidence="5">
    <location>
        <begin position="1035"/>
        <end position="1109"/>
    </location>
</feature>
<dbReference type="InterPro" id="IPR010071">
    <property type="entry name" value="AA_adenyl_dom"/>
</dbReference>
<dbReference type="Pfam" id="PF13193">
    <property type="entry name" value="AMP-binding_C"/>
    <property type="match status" value="1"/>
</dbReference>
<evidence type="ECO:0000256" key="1">
    <source>
        <dbReference type="ARBA" id="ARBA00001957"/>
    </source>
</evidence>
<evidence type="ECO:0000256" key="2">
    <source>
        <dbReference type="ARBA" id="ARBA00022450"/>
    </source>
</evidence>
<feature type="region of interest" description="Disordered" evidence="4">
    <location>
        <begin position="192"/>
        <end position="211"/>
    </location>
</feature>
<dbReference type="NCBIfam" id="TIGR01733">
    <property type="entry name" value="AA-adenyl-dom"/>
    <property type="match status" value="1"/>
</dbReference>
<accession>A0ABQ3MI23</accession>
<dbReference type="PROSITE" id="PS50075">
    <property type="entry name" value="CARRIER"/>
    <property type="match status" value="1"/>
</dbReference>
<dbReference type="Gene3D" id="3.30.559.30">
    <property type="entry name" value="Nonribosomal peptide synthetase, condensation domain"/>
    <property type="match status" value="2"/>
</dbReference>
<dbReference type="Pfam" id="PF00550">
    <property type="entry name" value="PP-binding"/>
    <property type="match status" value="1"/>
</dbReference>
<dbReference type="InterPro" id="IPR000873">
    <property type="entry name" value="AMP-dep_synth/lig_dom"/>
</dbReference>
<dbReference type="SUPFAM" id="SSF56801">
    <property type="entry name" value="Acetyl-CoA synthetase-like"/>
    <property type="match status" value="1"/>
</dbReference>
<dbReference type="EMBL" id="BNAR01000005">
    <property type="protein sequence ID" value="GHH43088.1"/>
    <property type="molecule type" value="Genomic_DNA"/>
</dbReference>
<dbReference type="InterPro" id="IPR009081">
    <property type="entry name" value="PP-bd_ACP"/>
</dbReference>
<dbReference type="Proteomes" id="UP000605568">
    <property type="component" value="Unassembled WGS sequence"/>
</dbReference>
<dbReference type="Pfam" id="PF00501">
    <property type="entry name" value="AMP-binding"/>
    <property type="match status" value="1"/>
</dbReference>
<dbReference type="PANTHER" id="PTHR45527">
    <property type="entry name" value="NONRIBOSOMAL PEPTIDE SYNTHETASE"/>
    <property type="match status" value="1"/>
</dbReference>
<protein>
    <recommendedName>
        <fullName evidence="5">Carrier domain-containing protein</fullName>
    </recommendedName>
</protein>
<gene>
    <name evidence="6" type="ORF">GCM10017774_40500</name>
</gene>
<dbReference type="PANTHER" id="PTHR45527:SF1">
    <property type="entry name" value="FATTY ACID SYNTHASE"/>
    <property type="match status" value="1"/>
</dbReference>
<organism evidence="6 7">
    <name type="scientific">Lentzea cavernae</name>
    <dbReference type="NCBI Taxonomy" id="2020703"/>
    <lineage>
        <taxon>Bacteria</taxon>
        <taxon>Bacillati</taxon>
        <taxon>Actinomycetota</taxon>
        <taxon>Actinomycetes</taxon>
        <taxon>Pseudonocardiales</taxon>
        <taxon>Pseudonocardiaceae</taxon>
        <taxon>Lentzea</taxon>
    </lineage>
</organism>
<keyword evidence="3" id="KW-0597">Phosphoprotein</keyword>
<evidence type="ECO:0000256" key="4">
    <source>
        <dbReference type="SAM" id="MobiDB-lite"/>
    </source>
</evidence>
<dbReference type="SUPFAM" id="SSF47336">
    <property type="entry name" value="ACP-like"/>
    <property type="match status" value="1"/>
</dbReference>
<evidence type="ECO:0000313" key="6">
    <source>
        <dbReference type="EMBL" id="GHH43088.1"/>
    </source>
</evidence>
<evidence type="ECO:0000259" key="5">
    <source>
        <dbReference type="PROSITE" id="PS50075"/>
    </source>
</evidence>
<keyword evidence="7" id="KW-1185">Reference proteome</keyword>
<sequence>MSTTTPVSGLQRGLWFMDRWNPGSPAYLVPWVFEFDGPVSADVLHRALLLLVGRHSALRTTFDLGPDGPVRTVHSAVRLPFAEVSVDGQALRALLDSETRTGFDLAEGPLLRATLATGPGVPDTLVLVVHHIVWDGWSAGVFERELAEVYNALASGREPDLAPLDHSGDVAVPAEDSLAYWTERLAGAPAELTLPTDRPRPPSRTFAGGTEMFGLPEGSSNRIRDLAADLGATPFVVQVAAFAALLHRYTGARDLVVGTPVTTRDRPELADVVGYFVNIVALRVSVDPAATFADLVEQVRDAAFDAYAYLDVPFDEVVDALALERSARHAPLVQVVFGAHAEDPAPLRFGTATATRRMHHNGTSKFDLTWSTFDDGELRGEVEYATDLFDRETVLRMAGHWRTLLAAALDAPEAPLWRLSPLDAAETAAALAPPRADQAAVAPLATQAAVPPMATQAAVPPLADLAAAPSSVPSQATPASVRPMASTPAGQAAVPPLAPLPATQAAVQPSTAPQATPSAVPPLATQAATPPAPPHATPATPRTLHRAFEAAADAHPDRLALTCGDQSWTYAELDAAANRVAHTLAADGVRRGDRVGVLLERGERVVTTILGVLKAGAAYVPVDLATPADRAEFVFADTGVDVVVTDDYLADPRLAQAPSHRPGIEAGPADLAYIIFTSGSTGRPKGVAVSHEHVGRLMRSGAEHFAFAENDVWTLFHSYAFDWTVWELWGPLHHGGRLVVVPRVVSRSPEAFADLLSDERVTRLCLTPSALRTLEGVLRGAPRPLPALRSVMLGGEALEPAVVQRWFALEHCPPAVLCNLYGITETTVHVTTLDVPGAAGFGRSLIGEPMPHLSALVLDERLQPCPVGVPGELYIGGGSLANGYWGRPGLTARRFLPDPYGVMPGGRLYRTGDVARRLAGGGLEYVGRCDNQVKVRGFRIELGEVEAAVAAHPAVTSCVVTVHDDRLAAYVTVDGAAPSYAELRAFLATTLPEHMIPATATVLGVIPLTVNGKVDRKALPAPDLGSVLDTEAHVSPETPQERALAEVYAEVLDLDGVGARDNFFHLGGDSIRAVHLAGKLRERGWTLSLPDLFGAPTPAELGPLLKACTGPAKQSAAFDLVSDADREALPADVVDAYPMVAMQMSMIFHMELSDDAGGYHNVNSYRVAGTLDEAALRRAVGDAMTRHPVLRTTLDVSRYSEPLQLVHAEAPIPVHVEDLRGLSPDEQAAEVADVFDENVAARFDLRTAPLFRVTAQHLADDAFQLTIAEHHAILDGWSFTSLLAEILERHSAPGQEPLPAPRSTFREFVAVEREAMASQESERYWKSTLDGASGAIWSSGPDLGDPEIPRTIERVVPGADEMLRDTARRHGVTVKTVGLAAHVAALHRITGLARFTTGLSVNGRLETDGGTEAYGLFLNTVPLVVDFTENGADLIAAMHEAEADMLPHRRMPFARIARHLADTRLEACFAFLRFHSLGRLADSPTRLLDDRIGCEPTMRYEPTNFALGAALVQDPSSARVLLAVDHLPSVVPDDVADAYADAYVEALHVLAHDPAADLRVPAFAR</sequence>
<evidence type="ECO:0000256" key="3">
    <source>
        <dbReference type="ARBA" id="ARBA00022553"/>
    </source>
</evidence>
<dbReference type="PROSITE" id="PS00455">
    <property type="entry name" value="AMP_BINDING"/>
    <property type="match status" value="1"/>
</dbReference>
<dbReference type="InterPro" id="IPR023213">
    <property type="entry name" value="CAT-like_dom_sf"/>
</dbReference>
<dbReference type="InterPro" id="IPR025110">
    <property type="entry name" value="AMP-bd_C"/>
</dbReference>
<dbReference type="InterPro" id="IPR042099">
    <property type="entry name" value="ANL_N_sf"/>
</dbReference>